<sequence>MQCASLVFFDLETPGLIQELDKNDPRRAPRVRPGDNQRSVQQIFDLYDQADQTKETKIPKIMELSMVALPREDFFRCITQVAEQHKDGKKDFRLERVACPIITLQCNPGLSEAQWEQYDKRGQYKFTNLLREDVANKLTFRQNWPIIRNFLDVLPAPIALIAHNGLNFDFRILLNELKRNDLMTSQIFKEKVVFADTLLAFQSIEKAHHAVVRTVTESIDWSRVRPHSPEEMQVDDSQQEAPTSSMFQGNEGEGDNENTRLNASTNSIRSGLEVLDEFLDPDFSDATPTASILKRPAAHQLGLLTPNKRPPPPINPCKTAPPKFNLQRGFFEKCARNNPLRFMKHTEWSPAKVHRIRDDFFIKHADGSWSFHTQNAEKYFVENGRFKLQQIYKDVFRADYKAHMAQEDCIALLQVCSAYGKDFLNYIDTFAMPLRQYDPISN</sequence>
<protein>
    <submittedName>
        <fullName evidence="8">(pine wood nematode) hypothetical protein</fullName>
    </submittedName>
</protein>
<organism evidence="9 11">
    <name type="scientific">Bursaphelenchus xylophilus</name>
    <name type="common">Pinewood nematode worm</name>
    <name type="synonym">Aphelenchoides xylophilus</name>
    <dbReference type="NCBI Taxonomy" id="6326"/>
    <lineage>
        <taxon>Eukaryota</taxon>
        <taxon>Metazoa</taxon>
        <taxon>Ecdysozoa</taxon>
        <taxon>Nematoda</taxon>
        <taxon>Chromadorea</taxon>
        <taxon>Rhabditida</taxon>
        <taxon>Tylenchina</taxon>
        <taxon>Tylenchomorpha</taxon>
        <taxon>Aphelenchoidea</taxon>
        <taxon>Aphelenchoididae</taxon>
        <taxon>Bursaphelenchus</taxon>
    </lineage>
</organism>
<evidence type="ECO:0000313" key="10">
    <source>
        <dbReference type="Proteomes" id="UP000659654"/>
    </source>
</evidence>
<evidence type="ECO:0000256" key="4">
    <source>
        <dbReference type="ARBA" id="ARBA00022801"/>
    </source>
</evidence>
<dbReference type="Proteomes" id="UP000582659">
    <property type="component" value="Unassembled WGS sequence"/>
</dbReference>
<dbReference type="OrthoDB" id="10250935at2759"/>
<dbReference type="SUPFAM" id="SSF53098">
    <property type="entry name" value="Ribonuclease H-like"/>
    <property type="match status" value="1"/>
</dbReference>
<evidence type="ECO:0000256" key="7">
    <source>
        <dbReference type="SAM" id="MobiDB-lite"/>
    </source>
</evidence>
<accession>A0A1I7RSS9</accession>
<reference evidence="8" key="2">
    <citation type="submission" date="2020-09" db="EMBL/GenBank/DDBJ databases">
        <authorList>
            <person name="Kikuchi T."/>
        </authorList>
    </citation>
    <scope>NUCLEOTIDE SEQUENCE</scope>
    <source>
        <strain evidence="8">Ka4C1</strain>
    </source>
</reference>
<dbReference type="EMBL" id="CAJFCV020000005">
    <property type="protein sequence ID" value="CAG9122814.1"/>
    <property type="molecule type" value="Genomic_DNA"/>
</dbReference>
<dbReference type="GO" id="GO:0046872">
    <property type="term" value="F:metal ion binding"/>
    <property type="evidence" value="ECO:0007669"/>
    <property type="project" value="UniProtKB-KW"/>
</dbReference>
<keyword evidence="4" id="KW-0378">Hydrolase</keyword>
<dbReference type="PANTHER" id="PTHR13058:SF19">
    <property type="entry name" value="LD40940P"/>
    <property type="match status" value="1"/>
</dbReference>
<evidence type="ECO:0000256" key="2">
    <source>
        <dbReference type="ARBA" id="ARBA00022722"/>
    </source>
</evidence>
<dbReference type="WBParaSite" id="BXY_0378300.1">
    <property type="protein sequence ID" value="BXY_0378300.1"/>
    <property type="gene ID" value="BXY_0378300"/>
</dbReference>
<dbReference type="GO" id="GO:0006308">
    <property type="term" value="P:DNA catabolic process"/>
    <property type="evidence" value="ECO:0007669"/>
    <property type="project" value="TreeGrafter"/>
</dbReference>
<evidence type="ECO:0000256" key="1">
    <source>
        <dbReference type="ARBA" id="ARBA00001946"/>
    </source>
</evidence>
<dbReference type="InterPro" id="IPR036397">
    <property type="entry name" value="RNaseH_sf"/>
</dbReference>
<proteinExistence type="predicted"/>
<name>A0A1I7RSS9_BURXY</name>
<keyword evidence="3" id="KW-0479">Metal-binding</keyword>
<dbReference type="GO" id="GO:0003676">
    <property type="term" value="F:nucleic acid binding"/>
    <property type="evidence" value="ECO:0007669"/>
    <property type="project" value="InterPro"/>
</dbReference>
<dbReference type="Proteomes" id="UP000659654">
    <property type="component" value="Unassembled WGS sequence"/>
</dbReference>
<evidence type="ECO:0000256" key="3">
    <source>
        <dbReference type="ARBA" id="ARBA00022723"/>
    </source>
</evidence>
<dbReference type="GO" id="GO:0008296">
    <property type="term" value="F:3'-5'-DNA exonuclease activity"/>
    <property type="evidence" value="ECO:0007669"/>
    <property type="project" value="TreeGrafter"/>
</dbReference>
<dbReference type="InterPro" id="IPR040393">
    <property type="entry name" value="TREX1/2"/>
</dbReference>
<dbReference type="InterPro" id="IPR012337">
    <property type="entry name" value="RNaseH-like_sf"/>
</dbReference>
<comment type="cofactor">
    <cofactor evidence="1">
        <name>Mg(2+)</name>
        <dbReference type="ChEBI" id="CHEBI:18420"/>
    </cofactor>
</comment>
<keyword evidence="6" id="KW-0460">Magnesium</keyword>
<dbReference type="GO" id="GO:0005737">
    <property type="term" value="C:cytoplasm"/>
    <property type="evidence" value="ECO:0007669"/>
    <property type="project" value="TreeGrafter"/>
</dbReference>
<dbReference type="EMBL" id="CAJFDI010000005">
    <property type="protein sequence ID" value="CAD5231560.1"/>
    <property type="molecule type" value="Genomic_DNA"/>
</dbReference>
<feature type="region of interest" description="Disordered" evidence="7">
    <location>
        <begin position="223"/>
        <end position="260"/>
    </location>
</feature>
<feature type="compositionally biased region" description="Polar residues" evidence="7">
    <location>
        <begin position="239"/>
        <end position="248"/>
    </location>
</feature>
<keyword evidence="5" id="KW-0269">Exonuclease</keyword>
<evidence type="ECO:0000256" key="5">
    <source>
        <dbReference type="ARBA" id="ARBA00022839"/>
    </source>
</evidence>
<dbReference type="PANTHER" id="PTHR13058">
    <property type="entry name" value="THREE PRIME REPAIR EXONUCLEASE 1, 2"/>
    <property type="match status" value="1"/>
</dbReference>
<keyword evidence="2" id="KW-0540">Nuclease</keyword>
<evidence type="ECO:0000313" key="11">
    <source>
        <dbReference type="WBParaSite" id="BXY_0378300.1"/>
    </source>
</evidence>
<evidence type="ECO:0000256" key="6">
    <source>
        <dbReference type="ARBA" id="ARBA00022842"/>
    </source>
</evidence>
<dbReference type="Proteomes" id="UP000095284">
    <property type="component" value="Unplaced"/>
</dbReference>
<keyword evidence="10" id="KW-1185">Reference proteome</keyword>
<gene>
    <name evidence="8" type="ORF">BXYJ_LOCUS11656</name>
</gene>
<dbReference type="Gene3D" id="3.30.420.10">
    <property type="entry name" value="Ribonuclease H-like superfamily/Ribonuclease H"/>
    <property type="match status" value="2"/>
</dbReference>
<reference evidence="11" key="1">
    <citation type="submission" date="2016-11" db="UniProtKB">
        <authorList>
            <consortium name="WormBaseParasite"/>
        </authorList>
    </citation>
    <scope>IDENTIFICATION</scope>
</reference>
<evidence type="ECO:0000313" key="8">
    <source>
        <dbReference type="EMBL" id="CAD5231560.1"/>
    </source>
</evidence>
<dbReference type="AlphaFoldDB" id="A0A1I7RSS9"/>
<dbReference type="eggNOG" id="ENOG502S8I9">
    <property type="taxonomic scope" value="Eukaryota"/>
</dbReference>
<evidence type="ECO:0000313" key="9">
    <source>
        <dbReference type="Proteomes" id="UP000095284"/>
    </source>
</evidence>